<evidence type="ECO:0000313" key="3">
    <source>
        <dbReference type="Proteomes" id="UP000516369"/>
    </source>
</evidence>
<keyword evidence="3" id="KW-1185">Reference proteome</keyword>
<gene>
    <name evidence="2" type="primary">mazG</name>
    <name evidence="2" type="ORF">HQ394_01120</name>
</gene>
<dbReference type="PANTHER" id="PTHR30522">
    <property type="entry name" value="NUCLEOSIDE TRIPHOSPHATE PYROPHOSPHOHYDROLASE"/>
    <property type="match status" value="1"/>
</dbReference>
<keyword evidence="2" id="KW-0378">Hydrolase</keyword>
<evidence type="ECO:0000259" key="1">
    <source>
        <dbReference type="Pfam" id="PF03819"/>
    </source>
</evidence>
<dbReference type="InterPro" id="IPR048015">
    <property type="entry name" value="NTP-PPase_MazG-like_N"/>
</dbReference>
<dbReference type="InterPro" id="IPR011551">
    <property type="entry name" value="NTP_PyrPHydrolase_MazG"/>
</dbReference>
<dbReference type="Gene3D" id="1.10.287.1080">
    <property type="entry name" value="MazG-like"/>
    <property type="match status" value="2"/>
</dbReference>
<name>A0A7H1MXN8_9PROT</name>
<dbReference type="InterPro" id="IPR048011">
    <property type="entry name" value="NTP-PPase_MazG-like_C"/>
</dbReference>
<dbReference type="AlphaFoldDB" id="A0A7H1MXN8"/>
<dbReference type="Pfam" id="PF03819">
    <property type="entry name" value="MazG"/>
    <property type="match status" value="2"/>
</dbReference>
<dbReference type="GO" id="GO:0046047">
    <property type="term" value="P:TTP catabolic process"/>
    <property type="evidence" value="ECO:0007669"/>
    <property type="project" value="TreeGrafter"/>
</dbReference>
<dbReference type="GO" id="GO:0006950">
    <property type="term" value="P:response to stress"/>
    <property type="evidence" value="ECO:0007669"/>
    <property type="project" value="UniProtKB-ARBA"/>
</dbReference>
<feature type="domain" description="NTP pyrophosphohydrolase MazG-like" evidence="1">
    <location>
        <begin position="175"/>
        <end position="235"/>
    </location>
</feature>
<dbReference type="CDD" id="cd11529">
    <property type="entry name" value="NTP-PPase_MazG_Cterm"/>
    <property type="match status" value="1"/>
</dbReference>
<dbReference type="GO" id="GO:0046076">
    <property type="term" value="P:dTTP catabolic process"/>
    <property type="evidence" value="ECO:0007669"/>
    <property type="project" value="TreeGrafter"/>
</dbReference>
<feature type="domain" description="NTP pyrophosphohydrolase MazG-like" evidence="1">
    <location>
        <begin position="30"/>
        <end position="103"/>
    </location>
</feature>
<organism evidence="2 3">
    <name type="scientific">Defluviicoccus vanus</name>
    <dbReference type="NCBI Taxonomy" id="111831"/>
    <lineage>
        <taxon>Bacteria</taxon>
        <taxon>Pseudomonadati</taxon>
        <taxon>Pseudomonadota</taxon>
        <taxon>Alphaproteobacteria</taxon>
        <taxon>Rhodospirillales</taxon>
        <taxon>Rhodospirillaceae</taxon>
        <taxon>Defluviicoccus</taxon>
    </lineage>
</organism>
<accession>A0A7H1MXN8</accession>
<protein>
    <submittedName>
        <fullName evidence="2">Nucleoside triphosphate pyrophosphohydrolase</fullName>
        <ecNumber evidence="2">3.6.1.9</ecNumber>
    </submittedName>
</protein>
<dbReference type="GO" id="GO:0046081">
    <property type="term" value="P:dUTP catabolic process"/>
    <property type="evidence" value="ECO:0007669"/>
    <property type="project" value="TreeGrafter"/>
</dbReference>
<proteinExistence type="predicted"/>
<dbReference type="GO" id="GO:0046061">
    <property type="term" value="P:dATP catabolic process"/>
    <property type="evidence" value="ECO:0007669"/>
    <property type="project" value="TreeGrafter"/>
</dbReference>
<dbReference type="FunFam" id="1.10.287.1080:FF:000001">
    <property type="entry name" value="Nucleoside triphosphate pyrophosphohydrolase"/>
    <property type="match status" value="1"/>
</dbReference>
<dbReference type="CDD" id="cd11528">
    <property type="entry name" value="NTP-PPase_MazG_Nterm"/>
    <property type="match status" value="1"/>
</dbReference>
<dbReference type="Proteomes" id="UP000516369">
    <property type="component" value="Chromosome"/>
</dbReference>
<dbReference type="NCBIfam" id="NF007113">
    <property type="entry name" value="PRK09562.1"/>
    <property type="match status" value="1"/>
</dbReference>
<dbReference type="GO" id="GO:0047429">
    <property type="term" value="F:nucleoside triphosphate diphosphatase activity"/>
    <property type="evidence" value="ECO:0007669"/>
    <property type="project" value="UniProtKB-EC"/>
</dbReference>
<dbReference type="EC" id="3.6.1.9" evidence="2"/>
<dbReference type="PANTHER" id="PTHR30522:SF0">
    <property type="entry name" value="NUCLEOSIDE TRIPHOSPHATE PYROPHOSPHOHYDROLASE"/>
    <property type="match status" value="1"/>
</dbReference>
<dbReference type="NCBIfam" id="TIGR00444">
    <property type="entry name" value="mazG"/>
    <property type="match status" value="1"/>
</dbReference>
<dbReference type="EMBL" id="CP053923">
    <property type="protein sequence ID" value="QNT68224.1"/>
    <property type="molecule type" value="Genomic_DNA"/>
</dbReference>
<dbReference type="GO" id="GO:0046052">
    <property type="term" value="P:UTP catabolic process"/>
    <property type="evidence" value="ECO:0007669"/>
    <property type="project" value="TreeGrafter"/>
</dbReference>
<dbReference type="SUPFAM" id="SSF101386">
    <property type="entry name" value="all-alpha NTP pyrophosphatases"/>
    <property type="match status" value="2"/>
</dbReference>
<dbReference type="InterPro" id="IPR004518">
    <property type="entry name" value="MazG-like_dom"/>
</dbReference>
<dbReference type="GO" id="GO:0006203">
    <property type="term" value="P:dGTP catabolic process"/>
    <property type="evidence" value="ECO:0007669"/>
    <property type="project" value="TreeGrafter"/>
</dbReference>
<evidence type="ECO:0000313" key="2">
    <source>
        <dbReference type="EMBL" id="QNT68224.1"/>
    </source>
</evidence>
<reference evidence="2 3" key="1">
    <citation type="submission" date="2020-05" db="EMBL/GenBank/DDBJ databases">
        <title>Complete closed genome sequence of Defluviicoccus vanus.</title>
        <authorList>
            <person name="Bessarab I."/>
            <person name="Arumugam K."/>
            <person name="Maszenan A.M."/>
            <person name="Seviour R.J."/>
            <person name="Williams R.B."/>
        </authorList>
    </citation>
    <scope>NUCLEOTIDE SEQUENCE [LARGE SCALE GENOMIC DNA]</scope>
    <source>
        <strain evidence="2 3">Ben 114</strain>
    </source>
</reference>
<dbReference type="KEGG" id="dvn:HQ394_01120"/>
<dbReference type="RefSeq" id="WP_190261667.1">
    <property type="nucleotide sequence ID" value="NZ_CP053923.1"/>
</dbReference>
<sequence>MTKRHDMDRLLEIMARLRAPEGGCPWDIEQTFASIAPYTIEEAYEVADAIQRQQMQALRDELGDLLFQVVFHARIAEEDGAFAFVDVVDAICAKMIRRHPHVFADASIADAQAQTRAWERHKAAERTTAAANDGAASVSLLDDVPQALPALLRAVKLQKRAALMGFDWPDAAGALAKLDEELAELRQALAEDAAADAITDEMGDVLFCCANVARKLGLDAEEVMRQANRKFERRFRRVETLAQAGDEEDATLSLDQLEALWQQAKREQR</sequence>